<dbReference type="AlphaFoldDB" id="A0A1S2VPP7"/>
<accession>A0A1S2VPP7</accession>
<dbReference type="Pfam" id="PF04982">
    <property type="entry name" value="TM_HPP"/>
    <property type="match status" value="1"/>
</dbReference>
<sequence length="170" mass="18360">MQAAVRWALYILGIELLFLAALQTDQLAVVPPLAATIVLLAANPQGIFARPKTVLLAYVLVGHLGLLNSVFWGNNMFCLFVMTLLAVALLAAVPCIHPPAIAILFQLSKAPNPFQTYLIMAALVIGILGFHFAAQWFHAQVFPEQQPGRVPLAEPKSSSFPTIFSAIKNG</sequence>
<dbReference type="OrthoDB" id="957027at2"/>
<feature type="domain" description="HPP transmembrane region" evidence="2">
    <location>
        <begin position="5"/>
        <end position="129"/>
    </location>
</feature>
<feature type="transmembrane region" description="Helical" evidence="1">
    <location>
        <begin position="55"/>
        <end position="73"/>
    </location>
</feature>
<dbReference type="RefSeq" id="WP_071501226.1">
    <property type="nucleotide sequence ID" value="NZ_MORL01000001.1"/>
</dbReference>
<organism evidence="3 4">
    <name type="scientific">Arsenicibacter rosenii</name>
    <dbReference type="NCBI Taxonomy" id="1750698"/>
    <lineage>
        <taxon>Bacteria</taxon>
        <taxon>Pseudomonadati</taxon>
        <taxon>Bacteroidota</taxon>
        <taxon>Cytophagia</taxon>
        <taxon>Cytophagales</taxon>
        <taxon>Spirosomataceae</taxon>
        <taxon>Arsenicibacter</taxon>
    </lineage>
</organism>
<proteinExistence type="predicted"/>
<keyword evidence="1" id="KW-1133">Transmembrane helix</keyword>
<feature type="transmembrane region" description="Helical" evidence="1">
    <location>
        <begin position="117"/>
        <end position="137"/>
    </location>
</feature>
<keyword evidence="1" id="KW-0472">Membrane</keyword>
<feature type="transmembrane region" description="Helical" evidence="1">
    <location>
        <begin position="29"/>
        <end position="48"/>
    </location>
</feature>
<protein>
    <recommendedName>
        <fullName evidence="2">HPP transmembrane region domain-containing protein</fullName>
    </recommendedName>
</protein>
<dbReference type="InterPro" id="IPR058581">
    <property type="entry name" value="TM_HPP"/>
</dbReference>
<keyword evidence="4" id="KW-1185">Reference proteome</keyword>
<dbReference type="EMBL" id="MORL01000001">
    <property type="protein sequence ID" value="OIN60724.1"/>
    <property type="molecule type" value="Genomic_DNA"/>
</dbReference>
<evidence type="ECO:0000313" key="3">
    <source>
        <dbReference type="EMBL" id="OIN60724.1"/>
    </source>
</evidence>
<keyword evidence="1" id="KW-0812">Transmembrane</keyword>
<name>A0A1S2VPP7_9BACT</name>
<feature type="transmembrane region" description="Helical" evidence="1">
    <location>
        <begin position="7"/>
        <end position="23"/>
    </location>
</feature>
<dbReference type="Proteomes" id="UP000181790">
    <property type="component" value="Unassembled WGS sequence"/>
</dbReference>
<gene>
    <name evidence="3" type="ORF">BLX24_01045</name>
</gene>
<evidence type="ECO:0000256" key="1">
    <source>
        <dbReference type="SAM" id="Phobius"/>
    </source>
</evidence>
<evidence type="ECO:0000313" key="4">
    <source>
        <dbReference type="Proteomes" id="UP000181790"/>
    </source>
</evidence>
<reference evidence="3 4" key="1">
    <citation type="submission" date="2016-10" db="EMBL/GenBank/DDBJ databases">
        <title>Arsenicibacter rosenii gen. nov., sp. nov., an efficient arsenic-methylating bacterium isolated from an arsenic-contaminated paddy soil.</title>
        <authorList>
            <person name="Huang K."/>
        </authorList>
    </citation>
    <scope>NUCLEOTIDE SEQUENCE [LARGE SCALE GENOMIC DNA]</scope>
    <source>
        <strain evidence="3 4">SM-1</strain>
    </source>
</reference>
<evidence type="ECO:0000259" key="2">
    <source>
        <dbReference type="Pfam" id="PF04982"/>
    </source>
</evidence>
<comment type="caution">
    <text evidence="3">The sequence shown here is derived from an EMBL/GenBank/DDBJ whole genome shotgun (WGS) entry which is preliminary data.</text>
</comment>
<feature type="transmembrane region" description="Helical" evidence="1">
    <location>
        <begin position="79"/>
        <end position="105"/>
    </location>
</feature>